<dbReference type="Gene3D" id="3.90.280.10">
    <property type="entry name" value="PEBP-like"/>
    <property type="match status" value="1"/>
</dbReference>
<comment type="caution">
    <text evidence="2">The sequence shown here is derived from an EMBL/GenBank/DDBJ whole genome shotgun (WGS) entry which is preliminary data.</text>
</comment>
<sequence>MPRLQLVVLWSVLGVSCFVTVPPIGPQPSPLVVQDTGSPPYEPGQPHHADKVRLLQLTYTSFKNSGIFSDGLIGSFFPKALLDVRDSNGNGLPCGWNATLDAAALLTAPAIHLQPATDASTISSVLLAMIDYPQHANLLNETISSGSLSSLLEPVAQNGYLCLLREHIQVGSHADAYSSYALLEGSDITPYSSPDPPAGDGAHRIVLAAFASNGDLSQSATSLAQQRGNFNLTAFAEAANLDTPYALSFFIIDAGGDRVLDTYNKLKSSPAPRSALPKSLVWLTVLAFSCASL</sequence>
<dbReference type="InParanoid" id="G7E2M3"/>
<name>G7E2M3_MIXOS</name>
<dbReference type="OrthoDB" id="2506647at2759"/>
<reference evidence="2 3" key="2">
    <citation type="journal article" date="2012" name="Open Biol.">
        <title>Characteristics of nucleosomes and linker DNA regions on the genome of the basidiomycete Mixia osmundae revealed by mono- and dinucleosome mapping.</title>
        <authorList>
            <person name="Nishida H."/>
            <person name="Kondo S."/>
            <person name="Matsumoto T."/>
            <person name="Suzuki Y."/>
            <person name="Yoshikawa H."/>
            <person name="Taylor T.D."/>
            <person name="Sugiyama J."/>
        </authorList>
    </citation>
    <scope>NUCLEOTIDE SEQUENCE [LARGE SCALE GENOMIC DNA]</scope>
    <source>
        <strain evidence="3">CBS 9802 / IAM 14324 / JCM 22182 / KY 12970</strain>
    </source>
</reference>
<evidence type="ECO:0000256" key="1">
    <source>
        <dbReference type="SAM" id="SignalP"/>
    </source>
</evidence>
<keyword evidence="1" id="KW-0732">Signal</keyword>
<organism evidence="2 3">
    <name type="scientific">Mixia osmundae (strain CBS 9802 / IAM 14324 / JCM 22182 / KY 12970)</name>
    <dbReference type="NCBI Taxonomy" id="764103"/>
    <lineage>
        <taxon>Eukaryota</taxon>
        <taxon>Fungi</taxon>
        <taxon>Dikarya</taxon>
        <taxon>Basidiomycota</taxon>
        <taxon>Pucciniomycotina</taxon>
        <taxon>Mixiomycetes</taxon>
        <taxon>Mixiales</taxon>
        <taxon>Mixiaceae</taxon>
        <taxon>Mixia</taxon>
    </lineage>
</organism>
<dbReference type="RefSeq" id="XP_014565505.1">
    <property type="nucleotide sequence ID" value="XM_014710019.1"/>
</dbReference>
<accession>G7E2M3</accession>
<dbReference type="InterPro" id="IPR036610">
    <property type="entry name" value="PEBP-like_sf"/>
</dbReference>
<protein>
    <submittedName>
        <fullName evidence="2">Uncharacterized protein</fullName>
    </submittedName>
</protein>
<evidence type="ECO:0000313" key="3">
    <source>
        <dbReference type="Proteomes" id="UP000009131"/>
    </source>
</evidence>
<dbReference type="SUPFAM" id="SSF49777">
    <property type="entry name" value="PEBP-like"/>
    <property type="match status" value="1"/>
</dbReference>
<dbReference type="AlphaFoldDB" id="G7E2M3"/>
<dbReference type="HOGENOM" id="CLU_950236_0_0_1"/>
<keyword evidence="3" id="KW-1185">Reference proteome</keyword>
<feature type="signal peptide" evidence="1">
    <location>
        <begin position="1"/>
        <end position="17"/>
    </location>
</feature>
<feature type="chain" id="PRO_5009955684" evidence="1">
    <location>
        <begin position="18"/>
        <end position="293"/>
    </location>
</feature>
<evidence type="ECO:0000313" key="2">
    <source>
        <dbReference type="EMBL" id="GAA97083.1"/>
    </source>
</evidence>
<proteinExistence type="predicted"/>
<dbReference type="PROSITE" id="PS51257">
    <property type="entry name" value="PROKAR_LIPOPROTEIN"/>
    <property type="match status" value="1"/>
</dbReference>
<reference evidence="2 3" key="1">
    <citation type="journal article" date="2011" name="J. Gen. Appl. Microbiol.">
        <title>Draft genome sequencing of the enigmatic basidiomycete Mixia osmundae.</title>
        <authorList>
            <person name="Nishida H."/>
            <person name="Nagatsuka Y."/>
            <person name="Sugiyama J."/>
        </authorList>
    </citation>
    <scope>NUCLEOTIDE SEQUENCE [LARGE SCALE GENOMIC DNA]</scope>
    <source>
        <strain evidence="3">CBS 9802 / IAM 14324 / JCM 22182 / KY 12970</strain>
    </source>
</reference>
<dbReference type="Proteomes" id="UP000009131">
    <property type="component" value="Unassembled WGS sequence"/>
</dbReference>
<gene>
    <name evidence="2" type="primary">Mo03758</name>
    <name evidence="2" type="ORF">E5Q_03758</name>
</gene>
<dbReference type="EMBL" id="BABT02000110">
    <property type="protein sequence ID" value="GAA97083.1"/>
    <property type="molecule type" value="Genomic_DNA"/>
</dbReference>